<keyword evidence="1" id="KW-0812">Transmembrane</keyword>
<proteinExistence type="predicted"/>
<sequence>MRIGPNYFEHRQEYLYAWNPVGVVSLIISSVVGSFAFAAFGFFGVFLQNVPAFFAAILAFILTIVLAITTKGKYYRKKEAKDVSSNEMIV</sequence>
<dbReference type="EMBL" id="JAGYPM010000001">
    <property type="protein sequence ID" value="MBS4189530.1"/>
    <property type="molecule type" value="Genomic_DNA"/>
</dbReference>
<keyword evidence="1" id="KW-1133">Transmembrane helix</keyword>
<organism evidence="2 3">
    <name type="scientific">Cytobacillus citreus</name>
    <dbReference type="NCBI Taxonomy" id="2833586"/>
    <lineage>
        <taxon>Bacteria</taxon>
        <taxon>Bacillati</taxon>
        <taxon>Bacillota</taxon>
        <taxon>Bacilli</taxon>
        <taxon>Bacillales</taxon>
        <taxon>Bacillaceae</taxon>
        <taxon>Cytobacillus</taxon>
    </lineage>
</organism>
<feature type="transmembrane region" description="Helical" evidence="1">
    <location>
        <begin position="52"/>
        <end position="69"/>
    </location>
</feature>
<keyword evidence="1" id="KW-0472">Membrane</keyword>
<evidence type="ECO:0000313" key="2">
    <source>
        <dbReference type="EMBL" id="MBS4189530.1"/>
    </source>
</evidence>
<evidence type="ECO:0000313" key="3">
    <source>
        <dbReference type="Proteomes" id="UP000681027"/>
    </source>
</evidence>
<gene>
    <name evidence="2" type="ORF">KHA94_04790</name>
</gene>
<dbReference type="RefSeq" id="WP_213100958.1">
    <property type="nucleotide sequence ID" value="NZ_JAGYPM010000001.1"/>
</dbReference>
<feature type="transmembrane region" description="Helical" evidence="1">
    <location>
        <begin position="21"/>
        <end position="46"/>
    </location>
</feature>
<evidence type="ECO:0000256" key="1">
    <source>
        <dbReference type="SAM" id="Phobius"/>
    </source>
</evidence>
<reference evidence="2 3" key="1">
    <citation type="submission" date="2021-05" db="EMBL/GenBank/DDBJ databases">
        <title>Novel Bacillus species.</title>
        <authorList>
            <person name="Liu G."/>
        </authorList>
    </citation>
    <scope>NUCLEOTIDE SEQUENCE [LARGE SCALE GENOMIC DNA]</scope>
    <source>
        <strain evidence="2 3">FJAT-49705</strain>
    </source>
</reference>
<dbReference type="Proteomes" id="UP000681027">
    <property type="component" value="Unassembled WGS sequence"/>
</dbReference>
<accession>A0ABS5NP04</accession>
<name>A0ABS5NP04_9BACI</name>
<keyword evidence="3" id="KW-1185">Reference proteome</keyword>
<protein>
    <submittedName>
        <fullName evidence="2">Uncharacterized protein</fullName>
    </submittedName>
</protein>
<comment type="caution">
    <text evidence="2">The sequence shown here is derived from an EMBL/GenBank/DDBJ whole genome shotgun (WGS) entry which is preliminary data.</text>
</comment>